<dbReference type="InterPro" id="IPR014710">
    <property type="entry name" value="RmlC-like_jellyroll"/>
</dbReference>
<organism evidence="2 3">
    <name type="scientific">Actinomadura harenae</name>
    <dbReference type="NCBI Taxonomy" id="2483351"/>
    <lineage>
        <taxon>Bacteria</taxon>
        <taxon>Bacillati</taxon>
        <taxon>Actinomycetota</taxon>
        <taxon>Actinomycetes</taxon>
        <taxon>Streptosporangiales</taxon>
        <taxon>Thermomonosporaceae</taxon>
        <taxon>Actinomadura</taxon>
    </lineage>
</organism>
<evidence type="ECO:0000313" key="3">
    <source>
        <dbReference type="Proteomes" id="UP000282674"/>
    </source>
</evidence>
<dbReference type="AlphaFoldDB" id="A0A3M2LQC5"/>
<accession>A0A3M2LQC5</accession>
<dbReference type="OrthoDB" id="9808275at2"/>
<dbReference type="Proteomes" id="UP000282674">
    <property type="component" value="Unassembled WGS sequence"/>
</dbReference>
<feature type="compositionally biased region" description="Basic and acidic residues" evidence="1">
    <location>
        <begin position="32"/>
        <end position="41"/>
    </location>
</feature>
<comment type="caution">
    <text evidence="2">The sequence shown here is derived from an EMBL/GenBank/DDBJ whole genome shotgun (WGS) entry which is preliminary data.</text>
</comment>
<dbReference type="Gene3D" id="2.60.120.10">
    <property type="entry name" value="Jelly Rolls"/>
    <property type="match status" value="2"/>
</dbReference>
<proteinExistence type="predicted"/>
<protein>
    <recommendedName>
        <fullName evidence="4">Mannose-6-phosphate isomerase</fullName>
    </recommendedName>
</protein>
<evidence type="ECO:0008006" key="4">
    <source>
        <dbReference type="Google" id="ProtNLM"/>
    </source>
</evidence>
<keyword evidence="3" id="KW-1185">Reference proteome</keyword>
<evidence type="ECO:0000313" key="2">
    <source>
        <dbReference type="EMBL" id="RMI39070.1"/>
    </source>
</evidence>
<evidence type="ECO:0000256" key="1">
    <source>
        <dbReference type="SAM" id="MobiDB-lite"/>
    </source>
</evidence>
<feature type="region of interest" description="Disordered" evidence="1">
    <location>
        <begin position="29"/>
        <end position="48"/>
    </location>
</feature>
<sequence length="349" mass="37829">MDRRVRPLPLPANQPRHFYRGGSSIARFRGVRPPDDRRPEDWVGSATGRIDDASAGVTVLPDGRPLPDAVAADPAGWLGPAHLRRWGPSTALLVKLLDAGQRLPVHCHPSREFARAHLGSAFGKTEAWLVLETADPDGGWVRLGFRDEIPEERLRVWSAEQDVGAMLSATNLVRVRPGDAVLIPAGIPHSIDAGVFVVELQEPTDFSVMLEWKGFAPDGDETGHLKLGWDVALQCVDRRAWTPDEAAALVRTRDQMPVTGEGARRVLPEAADPFFRAELAGDGTVFSPSFAVLVVLRGEGELRFDGGSQRVRSGQTVLVPYDAGPTSLHGRGLDVLRCLPPAPEETEAG</sequence>
<name>A0A3M2LQC5_9ACTN</name>
<dbReference type="InterPro" id="IPR011051">
    <property type="entry name" value="RmlC_Cupin_sf"/>
</dbReference>
<dbReference type="SUPFAM" id="SSF51182">
    <property type="entry name" value="RmlC-like cupins"/>
    <property type="match status" value="1"/>
</dbReference>
<dbReference type="EMBL" id="RFFG01000074">
    <property type="protein sequence ID" value="RMI39070.1"/>
    <property type="molecule type" value="Genomic_DNA"/>
</dbReference>
<gene>
    <name evidence="2" type="ORF">EBO15_30880</name>
</gene>
<dbReference type="CDD" id="cd07010">
    <property type="entry name" value="cupin_PMI_type_I_N_bac"/>
    <property type="match status" value="1"/>
</dbReference>
<reference evidence="2 3" key="1">
    <citation type="submission" date="2018-10" db="EMBL/GenBank/DDBJ databases">
        <title>Isolation from soil.</title>
        <authorList>
            <person name="Hu J."/>
        </authorList>
    </citation>
    <scope>NUCLEOTIDE SEQUENCE [LARGE SCALE GENOMIC DNA]</scope>
    <source>
        <strain evidence="2 3">NEAU-Ht49</strain>
    </source>
</reference>